<keyword evidence="5" id="KW-0158">Chromosome</keyword>
<feature type="compositionally biased region" description="Gly residues" evidence="12">
    <location>
        <begin position="402"/>
        <end position="416"/>
    </location>
</feature>
<dbReference type="PIRSF" id="PIRSF017126">
    <property type="entry name" value="Condensin_H"/>
    <property type="match status" value="1"/>
</dbReference>
<keyword evidence="9 11" id="KW-0226">DNA condensation</keyword>
<dbReference type="InterPro" id="IPR022816">
    <property type="entry name" value="Condensin_barren_su2"/>
</dbReference>
<feature type="compositionally biased region" description="Acidic residues" evidence="12">
    <location>
        <begin position="334"/>
        <end position="343"/>
    </location>
</feature>
<feature type="region of interest" description="Disordered" evidence="12">
    <location>
        <begin position="183"/>
        <end position="206"/>
    </location>
</feature>
<keyword evidence="6" id="KW-0963">Cytoplasm</keyword>
<evidence type="ECO:0000256" key="3">
    <source>
        <dbReference type="ARBA" id="ARBA00009471"/>
    </source>
</evidence>
<feature type="region of interest" description="Disordered" evidence="12">
    <location>
        <begin position="333"/>
        <end position="484"/>
    </location>
</feature>
<evidence type="ECO:0000256" key="4">
    <source>
        <dbReference type="ARBA" id="ARBA00016065"/>
    </source>
</evidence>
<evidence type="ECO:0000256" key="2">
    <source>
        <dbReference type="ARBA" id="ARBA00004496"/>
    </source>
</evidence>
<dbReference type="Pfam" id="PF05786">
    <property type="entry name" value="Cnd2"/>
    <property type="match status" value="1"/>
</dbReference>
<dbReference type="PANTHER" id="PTHR13108">
    <property type="entry name" value="CONDENSIN COMPLEX SUBUNIT 2"/>
    <property type="match status" value="1"/>
</dbReference>
<comment type="subcellular location">
    <subcellularLocation>
        <location evidence="1">Chromosome</location>
    </subcellularLocation>
    <subcellularLocation>
        <location evidence="2">Cytoplasm</location>
    </subcellularLocation>
</comment>
<feature type="compositionally biased region" description="Acidic residues" evidence="12">
    <location>
        <begin position="9"/>
        <end position="25"/>
    </location>
</feature>
<feature type="region of interest" description="Disordered" evidence="12">
    <location>
        <begin position="575"/>
        <end position="594"/>
    </location>
</feature>
<dbReference type="GO" id="GO:0007076">
    <property type="term" value="P:mitotic chromosome condensation"/>
    <property type="evidence" value="ECO:0007669"/>
    <property type="project" value="InterPro"/>
</dbReference>
<dbReference type="EMBL" id="KN880463">
    <property type="protein sequence ID" value="KIY70792.1"/>
    <property type="molecule type" value="Genomic_DNA"/>
</dbReference>
<evidence type="ECO:0000256" key="1">
    <source>
        <dbReference type="ARBA" id="ARBA00004286"/>
    </source>
</evidence>
<evidence type="ECO:0000256" key="11">
    <source>
        <dbReference type="PIRNR" id="PIRNR017126"/>
    </source>
</evidence>
<feature type="compositionally biased region" description="Basic and acidic residues" evidence="12">
    <location>
        <begin position="44"/>
        <end position="58"/>
    </location>
</feature>
<evidence type="ECO:0000256" key="6">
    <source>
        <dbReference type="ARBA" id="ARBA00022490"/>
    </source>
</evidence>
<feature type="compositionally biased region" description="Low complexity" evidence="12">
    <location>
        <begin position="66"/>
        <end position="78"/>
    </location>
</feature>
<dbReference type="GO" id="GO:0003682">
    <property type="term" value="F:chromatin binding"/>
    <property type="evidence" value="ECO:0007669"/>
    <property type="project" value="TreeGrafter"/>
</dbReference>
<protein>
    <recommendedName>
        <fullName evidence="4 11">Condensin complex subunit 2</fullName>
    </recommendedName>
</protein>
<dbReference type="Proteomes" id="UP000054007">
    <property type="component" value="Unassembled WGS sequence"/>
</dbReference>
<keyword evidence="14" id="KW-1185">Reference proteome</keyword>
<keyword evidence="8 11" id="KW-0498">Mitosis</keyword>
<feature type="compositionally biased region" description="Basic residues" evidence="12">
    <location>
        <begin position="511"/>
        <end position="521"/>
    </location>
</feature>
<sequence length="763" mass="84288">MPRARFEDDASEDEDMYENETDVEEAMPKPKRTGSRKSIGNDATVHDFNLKDDREEIRKRRQSTKAPAGAAPPDEAGPSRPKKRVTLAPSMPKIDVSNKELMNTNFESWLKMHTDGKITAANSWSLYLIDYFHDGTVLRNNQDGSVNFQRASYTLDGCVKIWTSRVDSVGTDTTKLANNLASGRQDFEGESDEEGVDGDQTLPKKKRNYRPTATLKDAATLRNKKIEADFAVDPLFKKTSADFDEGGAQGLLMNHLNAGVGQDGALRVVFDASDSQFKDDHEVDKEQPPSFVNLAALRRCLPDFESLEICPDLSKFSFQRDGEEGFSVPMTQEEYPDIDDDNAESPAPFDIDHEIPSATGMDNAPETDFYANMNDDNDDEGFGFNDDHFDDSSRHGDDDGEQGGANGFNGPSGSGDGTAPFDASKASAGTLHVGPGGENVLAGFDEDSRNWAGPQYFKLGRAAQRDKERLEKAKPKKKGVKKEPVMIQFAEPEIDDLDAIIKKIHEAPKNAKSHMLPKKRQPEKSAGNRLPDDMHFSSHQLISLFTKPKYTIMMKGRSEPTDGEVDQNWFANQETDQEAGDNDGPAYDDPAGGHFDDDDGDAVGDYLGEIAGPSIGPADVEDMPFTSSQAPRVRPPVVNYARRVKRVDVRRLKDNIWKGLEIITSHQKTEDGMDVDEGDATDPTVAREFKDVIVNLQDSYAQESIDDISTSYVFICLLHLANEQGLRLDNGVQLAEDEDPGEDSVKNLKDVKVYRDPNAVPAA</sequence>
<dbReference type="PANTHER" id="PTHR13108:SF9">
    <property type="entry name" value="CONDENSIN COMPLEX SUBUNIT 2"/>
    <property type="match status" value="1"/>
</dbReference>
<reference evidence="13 14" key="1">
    <citation type="journal article" date="2015" name="Fungal Genet. Biol.">
        <title>Evolution of novel wood decay mechanisms in Agaricales revealed by the genome sequences of Fistulina hepatica and Cylindrobasidium torrendii.</title>
        <authorList>
            <person name="Floudas D."/>
            <person name="Held B.W."/>
            <person name="Riley R."/>
            <person name="Nagy L.G."/>
            <person name="Koehler G."/>
            <person name="Ransdell A.S."/>
            <person name="Younus H."/>
            <person name="Chow J."/>
            <person name="Chiniquy J."/>
            <person name="Lipzen A."/>
            <person name="Tritt A."/>
            <person name="Sun H."/>
            <person name="Haridas S."/>
            <person name="LaButti K."/>
            <person name="Ohm R.A."/>
            <person name="Kues U."/>
            <person name="Blanchette R.A."/>
            <person name="Grigoriev I.V."/>
            <person name="Minto R.E."/>
            <person name="Hibbett D.S."/>
        </authorList>
    </citation>
    <scope>NUCLEOTIDE SEQUENCE [LARGE SCALE GENOMIC DNA]</scope>
    <source>
        <strain evidence="13 14">FP15055 ss-10</strain>
    </source>
</reference>
<feature type="region of interest" description="Disordered" evidence="12">
    <location>
        <begin position="1"/>
        <end position="90"/>
    </location>
</feature>
<organism evidence="13 14">
    <name type="scientific">Cylindrobasidium torrendii FP15055 ss-10</name>
    <dbReference type="NCBI Taxonomy" id="1314674"/>
    <lineage>
        <taxon>Eukaryota</taxon>
        <taxon>Fungi</taxon>
        <taxon>Dikarya</taxon>
        <taxon>Basidiomycota</taxon>
        <taxon>Agaricomycotina</taxon>
        <taxon>Agaricomycetes</taxon>
        <taxon>Agaricomycetidae</taxon>
        <taxon>Agaricales</taxon>
        <taxon>Marasmiineae</taxon>
        <taxon>Physalacriaceae</taxon>
        <taxon>Cylindrobasidium</taxon>
    </lineage>
</organism>
<evidence type="ECO:0000256" key="7">
    <source>
        <dbReference type="ARBA" id="ARBA00022618"/>
    </source>
</evidence>
<accession>A0A0D7BJZ9</accession>
<comment type="similarity">
    <text evidence="3 11">Belongs to the CND2 (condensin subunit 2) family.</text>
</comment>
<gene>
    <name evidence="13" type="ORF">CYLTODRAFT_419466</name>
</gene>
<evidence type="ECO:0000256" key="10">
    <source>
        <dbReference type="ARBA" id="ARBA00023306"/>
    </source>
</evidence>
<keyword evidence="10 11" id="KW-0131">Cell cycle</keyword>
<dbReference type="OrthoDB" id="3058635at2759"/>
<dbReference type="GO" id="GO:0051301">
    <property type="term" value="P:cell division"/>
    <property type="evidence" value="ECO:0007669"/>
    <property type="project" value="UniProtKB-KW"/>
</dbReference>
<evidence type="ECO:0000313" key="13">
    <source>
        <dbReference type="EMBL" id="KIY70792.1"/>
    </source>
</evidence>
<evidence type="ECO:0000256" key="5">
    <source>
        <dbReference type="ARBA" id="ARBA00022454"/>
    </source>
</evidence>
<dbReference type="GO" id="GO:0005737">
    <property type="term" value="C:cytoplasm"/>
    <property type="evidence" value="ECO:0007669"/>
    <property type="project" value="UniProtKB-SubCell"/>
</dbReference>
<evidence type="ECO:0000256" key="12">
    <source>
        <dbReference type="SAM" id="MobiDB-lite"/>
    </source>
</evidence>
<name>A0A0D7BJZ9_9AGAR</name>
<feature type="compositionally biased region" description="Basic and acidic residues" evidence="12">
    <location>
        <begin position="463"/>
        <end position="473"/>
    </location>
</feature>
<feature type="compositionally biased region" description="Basic and acidic residues" evidence="12">
    <location>
        <begin position="385"/>
        <end position="397"/>
    </location>
</feature>
<comment type="function">
    <text evidence="11">Regulatory subunit of the condensin complex, a complex required for conversion of interphase chromatin into mitotic-like condense chromosomes.</text>
</comment>
<keyword evidence="7 11" id="KW-0132">Cell division</keyword>
<dbReference type="STRING" id="1314674.A0A0D7BJZ9"/>
<feature type="region of interest" description="Disordered" evidence="12">
    <location>
        <begin position="508"/>
        <end position="533"/>
    </location>
</feature>
<proteinExistence type="inferred from homology"/>
<evidence type="ECO:0000256" key="8">
    <source>
        <dbReference type="ARBA" id="ARBA00022776"/>
    </source>
</evidence>
<evidence type="ECO:0000256" key="9">
    <source>
        <dbReference type="ARBA" id="ARBA00023067"/>
    </source>
</evidence>
<feature type="compositionally biased region" description="Acidic residues" evidence="12">
    <location>
        <begin position="188"/>
        <end position="197"/>
    </location>
</feature>
<evidence type="ECO:0000313" key="14">
    <source>
        <dbReference type="Proteomes" id="UP000054007"/>
    </source>
</evidence>
<dbReference type="AlphaFoldDB" id="A0A0D7BJZ9"/>
<dbReference type="GO" id="GO:0000796">
    <property type="term" value="C:condensin complex"/>
    <property type="evidence" value="ECO:0007669"/>
    <property type="project" value="InterPro"/>
</dbReference>